<gene>
    <name evidence="3" type="ORF">SAMN05216204_1236</name>
</gene>
<feature type="transmembrane region" description="Helical" evidence="2">
    <location>
        <begin position="6"/>
        <end position="24"/>
    </location>
</feature>
<keyword evidence="2" id="KW-0812">Transmembrane</keyword>
<protein>
    <submittedName>
        <fullName evidence="3">Uncharacterized protein</fullName>
    </submittedName>
</protein>
<dbReference type="STRING" id="1164594.SAMN05216204_1236"/>
<dbReference type="Proteomes" id="UP000198639">
    <property type="component" value="Unassembled WGS sequence"/>
</dbReference>
<name>A0A1I1RTM4_9BURK</name>
<dbReference type="EMBL" id="FOLD01000023">
    <property type="protein sequence ID" value="SFD35588.1"/>
    <property type="molecule type" value="Genomic_DNA"/>
</dbReference>
<dbReference type="InterPro" id="IPR046494">
    <property type="entry name" value="DUF6587"/>
</dbReference>
<dbReference type="Pfam" id="PF20228">
    <property type="entry name" value="DUF6587"/>
    <property type="match status" value="1"/>
</dbReference>
<dbReference type="RefSeq" id="WP_091875842.1">
    <property type="nucleotide sequence ID" value="NZ_FOLD01000023.1"/>
</dbReference>
<keyword evidence="2" id="KW-1133">Transmembrane helix</keyword>
<proteinExistence type="predicted"/>
<accession>A0A1I1RTM4</accession>
<evidence type="ECO:0000256" key="1">
    <source>
        <dbReference type="SAM" id="MobiDB-lite"/>
    </source>
</evidence>
<keyword evidence="2" id="KW-0472">Membrane</keyword>
<feature type="region of interest" description="Disordered" evidence="1">
    <location>
        <begin position="63"/>
        <end position="88"/>
    </location>
</feature>
<reference evidence="4" key="1">
    <citation type="submission" date="2016-10" db="EMBL/GenBank/DDBJ databases">
        <authorList>
            <person name="Varghese N."/>
            <person name="Submissions S."/>
        </authorList>
    </citation>
    <scope>NUCLEOTIDE SEQUENCE [LARGE SCALE GENOMIC DNA]</scope>
    <source>
        <strain evidence="4">CGMCC 1.12041</strain>
    </source>
</reference>
<dbReference type="AlphaFoldDB" id="A0A1I1RTM4"/>
<dbReference type="OrthoDB" id="8708692at2"/>
<sequence length="88" mass="9336">MWQEVVVGIIVALAGLYIGAKYLPESWRRALVHRLSQGGRQSPLVKWLDTSASCGTGCGSCGSCGDDKAAEPTAPGGRGKVIKIHQQR</sequence>
<keyword evidence="4" id="KW-1185">Reference proteome</keyword>
<organism evidence="3 4">
    <name type="scientific">Massilia yuzhufengensis</name>
    <dbReference type="NCBI Taxonomy" id="1164594"/>
    <lineage>
        <taxon>Bacteria</taxon>
        <taxon>Pseudomonadati</taxon>
        <taxon>Pseudomonadota</taxon>
        <taxon>Betaproteobacteria</taxon>
        <taxon>Burkholderiales</taxon>
        <taxon>Oxalobacteraceae</taxon>
        <taxon>Telluria group</taxon>
        <taxon>Massilia</taxon>
    </lineage>
</organism>
<evidence type="ECO:0000313" key="3">
    <source>
        <dbReference type="EMBL" id="SFD35588.1"/>
    </source>
</evidence>
<evidence type="ECO:0000256" key="2">
    <source>
        <dbReference type="SAM" id="Phobius"/>
    </source>
</evidence>
<evidence type="ECO:0000313" key="4">
    <source>
        <dbReference type="Proteomes" id="UP000198639"/>
    </source>
</evidence>